<dbReference type="EMBL" id="MDEN01000050">
    <property type="protein sequence ID" value="OCX25399.1"/>
    <property type="molecule type" value="Genomic_DNA"/>
</dbReference>
<evidence type="ECO:0000313" key="2">
    <source>
        <dbReference type="EMBL" id="OCX25399.1"/>
    </source>
</evidence>
<dbReference type="Proteomes" id="UP000095143">
    <property type="component" value="Unassembled WGS sequence"/>
</dbReference>
<dbReference type="PANTHER" id="PTHR42743">
    <property type="entry name" value="AMINO-ACID AMINOTRANSFERASE"/>
    <property type="match status" value="1"/>
</dbReference>
<reference evidence="2 3" key="1">
    <citation type="submission" date="2016-08" db="EMBL/GenBank/DDBJ databases">
        <title>Whole genome sequence of Pseudomonas graminis strain UASWS1507, a potential biological control agent for agriculture.</title>
        <authorList>
            <person name="Crovadore J."/>
            <person name="Calmin G."/>
            <person name="Chablais R."/>
            <person name="Cochard B."/>
            <person name="Lefort F."/>
        </authorList>
    </citation>
    <scope>NUCLEOTIDE SEQUENCE [LARGE SCALE GENOMIC DNA]</scope>
    <source>
        <strain evidence="2 3">UASWS1507</strain>
    </source>
</reference>
<evidence type="ECO:0008006" key="4">
    <source>
        <dbReference type="Google" id="ProtNLM"/>
    </source>
</evidence>
<accession>A0A1C2EEI1</accession>
<gene>
    <name evidence="2" type="ORF">BBI10_02660</name>
</gene>
<dbReference type="PANTHER" id="PTHR42743:SF11">
    <property type="entry name" value="AMINODEOXYCHORISMATE LYASE"/>
    <property type="match status" value="1"/>
</dbReference>
<evidence type="ECO:0000313" key="3">
    <source>
        <dbReference type="Proteomes" id="UP000095143"/>
    </source>
</evidence>
<dbReference type="SUPFAM" id="SSF52540">
    <property type="entry name" value="P-loop containing nucleoside triphosphate hydrolases"/>
    <property type="match status" value="1"/>
</dbReference>
<dbReference type="RefSeq" id="WP_065986485.1">
    <property type="nucleotide sequence ID" value="NZ_MDEN01000050.1"/>
</dbReference>
<dbReference type="InterPro" id="IPR050571">
    <property type="entry name" value="Class-IV_PLP-Dep_Aminotrnsfr"/>
</dbReference>
<comment type="caution">
    <text evidence="2">The sequence shown here is derived from an EMBL/GenBank/DDBJ whole genome shotgun (WGS) entry which is preliminary data.</text>
</comment>
<sequence>MNRMIGLWAHPRSRSTILERVFIERGDFEVFHEPFSHMAFDEQSAIPHGDLNCGMPRDYDAIKALLRDARQRAHVFHKDMAYHCLTPLKADAEFLAEQQNVFIVRDPARAIVSHHAIFPQMPAHAIGHQALYEVFCEVRRLTGKTPCVINAENLASHPETTLRRLCDHLQLDFLPEALSWNARCPEQWKAWRSWHKDAENSTTIMPDSADFDPRPLHDNPHLMAYDQLHRPFYERMNQFTEQGQP</sequence>
<organism evidence="2 3">
    <name type="scientific">Pseudomonas graminis</name>
    <dbReference type="NCBI Taxonomy" id="158627"/>
    <lineage>
        <taxon>Bacteria</taxon>
        <taxon>Pseudomonadati</taxon>
        <taxon>Pseudomonadota</taxon>
        <taxon>Gammaproteobacteria</taxon>
        <taxon>Pseudomonadales</taxon>
        <taxon>Pseudomonadaceae</taxon>
        <taxon>Pseudomonas</taxon>
    </lineage>
</organism>
<comment type="similarity">
    <text evidence="1">Belongs to the class-IV pyridoxal-phosphate-dependent aminotransferase family.</text>
</comment>
<dbReference type="OrthoDB" id="272985at2"/>
<dbReference type="GO" id="GO:0019752">
    <property type="term" value="P:carboxylic acid metabolic process"/>
    <property type="evidence" value="ECO:0007669"/>
    <property type="project" value="TreeGrafter"/>
</dbReference>
<name>A0A1C2EEI1_9PSED</name>
<dbReference type="Gene3D" id="3.40.50.300">
    <property type="entry name" value="P-loop containing nucleotide triphosphate hydrolases"/>
    <property type="match status" value="1"/>
</dbReference>
<protein>
    <recommendedName>
        <fullName evidence="4">Sulfotransferase family protein</fullName>
    </recommendedName>
</protein>
<dbReference type="Pfam" id="PF19798">
    <property type="entry name" value="Sulfotransfer_5"/>
    <property type="match status" value="1"/>
</dbReference>
<dbReference type="AlphaFoldDB" id="A0A1C2EEI1"/>
<dbReference type="InterPro" id="IPR027417">
    <property type="entry name" value="P-loop_NTPase"/>
</dbReference>
<evidence type="ECO:0000256" key="1">
    <source>
        <dbReference type="ARBA" id="ARBA00009320"/>
    </source>
</evidence>
<proteinExistence type="inferred from homology"/>